<dbReference type="Pfam" id="PF13432">
    <property type="entry name" value="TPR_16"/>
    <property type="match status" value="3"/>
</dbReference>
<dbReference type="PROSITE" id="PS50005">
    <property type="entry name" value="TPR"/>
    <property type="match status" value="1"/>
</dbReference>
<dbReference type="InterPro" id="IPR012668">
    <property type="entry name" value="CHP02466"/>
</dbReference>
<dbReference type="Proteomes" id="UP001228905">
    <property type="component" value="Unassembled WGS sequence"/>
</dbReference>
<gene>
    <name evidence="4" type="ORF">QO010_000537</name>
</gene>
<dbReference type="InterPro" id="IPR019734">
    <property type="entry name" value="TPR_rpt"/>
</dbReference>
<evidence type="ECO:0000313" key="5">
    <source>
        <dbReference type="Proteomes" id="UP001228905"/>
    </source>
</evidence>
<evidence type="ECO:0000256" key="3">
    <source>
        <dbReference type="PROSITE-ProRule" id="PRU00339"/>
    </source>
</evidence>
<dbReference type="EMBL" id="JAUSVS010000001">
    <property type="protein sequence ID" value="MDQ0462789.1"/>
    <property type="molecule type" value="Genomic_DNA"/>
</dbReference>
<dbReference type="RefSeq" id="WP_307345626.1">
    <property type="nucleotide sequence ID" value="NZ_JAUSVS010000001.1"/>
</dbReference>
<sequence length="565" mass="60657">MSAADDAIAQARALGGKGDLVSAEAVIRAALATQKKSAQLQTELAQIAAAQGRDDEAEKALRAALDADPLYPPAAYSLTQGLIGMGRVEEALAVITPLAEVAKPESAALALQGQALRALGRTEAALDALYTATRIDQADPSHQHNLALALEEAGLHPEATRAARAARARGLDRPETWLIEGRTLLAQDRLDEAETAFREALRRQPNFTPAHRELSLLTWMRSGDLAAATSELDKAIAASPGQPGLRVVRAKLLEYTGDARGAYECLREAPQGESEIEIQMAASQAAVAFDPAAALAHAETAVRLEPDHPLAISLLAEANLALGRPEAILAATDRLRALLPFNQHALALEATAWRLLGDPRNAQRNDYQSLVRTALVETPAGWSSREAWLADLTAALDRLQVMKGHPVGQSLRGGSQTNQNLQRSTDPAIRAFFQVIADPIMATMEAYGRLGDPVLSRNTGRYRLAGAWSVNLRPGGHHVDHLHPAGWLSSAFYVDLPPAVEGEGREGWLRFGKPGIASTPALEAEHWVKPEPGMLVLFPSYMWHGTQPFGGEARRLTMAFDVMPA</sequence>
<name>A0ABU0IL97_9CAUL</name>
<dbReference type="PANTHER" id="PTHR45586:SF1">
    <property type="entry name" value="LIPOPOLYSACCHARIDE ASSEMBLY PROTEIN B"/>
    <property type="match status" value="1"/>
</dbReference>
<proteinExistence type="predicted"/>
<dbReference type="SUPFAM" id="SSF48452">
    <property type="entry name" value="TPR-like"/>
    <property type="match status" value="2"/>
</dbReference>
<dbReference type="PANTHER" id="PTHR45586">
    <property type="entry name" value="TPR REPEAT-CONTAINING PROTEIN PA4667"/>
    <property type="match status" value="1"/>
</dbReference>
<evidence type="ECO:0000313" key="4">
    <source>
        <dbReference type="EMBL" id="MDQ0462789.1"/>
    </source>
</evidence>
<evidence type="ECO:0000256" key="1">
    <source>
        <dbReference type="ARBA" id="ARBA00022737"/>
    </source>
</evidence>
<dbReference type="InterPro" id="IPR051012">
    <property type="entry name" value="CellSynth/LPSAsmb/PSIAsmb"/>
</dbReference>
<keyword evidence="5" id="KW-1185">Reference proteome</keyword>
<evidence type="ECO:0000256" key="2">
    <source>
        <dbReference type="ARBA" id="ARBA00022803"/>
    </source>
</evidence>
<feature type="repeat" description="TPR" evidence="3">
    <location>
        <begin position="174"/>
        <end position="207"/>
    </location>
</feature>
<keyword evidence="1" id="KW-0677">Repeat</keyword>
<protein>
    <submittedName>
        <fullName evidence="4">Tetratricopeptide (TPR) repeat protein</fullName>
    </submittedName>
</protein>
<dbReference type="SMART" id="SM00028">
    <property type="entry name" value="TPR"/>
    <property type="match status" value="3"/>
</dbReference>
<dbReference type="InterPro" id="IPR011990">
    <property type="entry name" value="TPR-like_helical_dom_sf"/>
</dbReference>
<reference evidence="4 5" key="1">
    <citation type="submission" date="2023-07" db="EMBL/GenBank/DDBJ databases">
        <title>Genomic Encyclopedia of Type Strains, Phase IV (KMG-IV): sequencing the most valuable type-strain genomes for metagenomic binning, comparative biology and taxonomic classification.</title>
        <authorList>
            <person name="Goeker M."/>
        </authorList>
    </citation>
    <scope>NUCLEOTIDE SEQUENCE [LARGE SCALE GENOMIC DNA]</scope>
    <source>
        <strain evidence="4 5">DSM 18695</strain>
    </source>
</reference>
<dbReference type="Gene3D" id="2.60.120.620">
    <property type="entry name" value="q2cbj1_9rhob like domain"/>
    <property type="match status" value="1"/>
</dbReference>
<comment type="caution">
    <text evidence="4">The sequence shown here is derived from an EMBL/GenBank/DDBJ whole genome shotgun (WGS) entry which is preliminary data.</text>
</comment>
<dbReference type="Gene3D" id="1.25.40.10">
    <property type="entry name" value="Tetratricopeptide repeat domain"/>
    <property type="match status" value="2"/>
</dbReference>
<organism evidence="4 5">
    <name type="scientific">Caulobacter ginsengisoli</name>
    <dbReference type="NCBI Taxonomy" id="400775"/>
    <lineage>
        <taxon>Bacteria</taxon>
        <taxon>Pseudomonadati</taxon>
        <taxon>Pseudomonadota</taxon>
        <taxon>Alphaproteobacteria</taxon>
        <taxon>Caulobacterales</taxon>
        <taxon>Caulobacteraceae</taxon>
        <taxon>Caulobacter</taxon>
    </lineage>
</organism>
<accession>A0ABU0IL97</accession>
<dbReference type="Pfam" id="PF13759">
    <property type="entry name" value="2OG-FeII_Oxy_5"/>
    <property type="match status" value="1"/>
</dbReference>
<keyword evidence="2 3" id="KW-0802">TPR repeat</keyword>